<evidence type="ECO:0000313" key="2">
    <source>
        <dbReference type="Proteomes" id="UP000276133"/>
    </source>
</evidence>
<reference evidence="1 2" key="1">
    <citation type="journal article" date="2018" name="Sci. Rep.">
        <title>Genomic signatures of local adaptation to the degree of environmental predictability in rotifers.</title>
        <authorList>
            <person name="Franch-Gras L."/>
            <person name="Hahn C."/>
            <person name="Garcia-Roger E.M."/>
            <person name="Carmona M.J."/>
            <person name="Serra M."/>
            <person name="Gomez A."/>
        </authorList>
    </citation>
    <scope>NUCLEOTIDE SEQUENCE [LARGE SCALE GENOMIC DNA]</scope>
    <source>
        <strain evidence="1">HYR1</strain>
    </source>
</reference>
<dbReference type="EMBL" id="REGN01010935">
    <property type="protein sequence ID" value="RMZ98175.1"/>
    <property type="molecule type" value="Genomic_DNA"/>
</dbReference>
<gene>
    <name evidence="1" type="ORF">BpHYR1_016840</name>
</gene>
<name>A0A3M7PGD9_BRAPC</name>
<accession>A0A3M7PGD9</accession>
<sequence>MLCQQNSEVSTLIGSIGAQVNTESAESDDQPEQSNMFKKNKLHVWNADWCFTYTHTAIFVWNEQCLIELPNQSNGWFKGLNDEHTLSVCFGYGARSQMSQAQTEAWLAEFVQVHTALQAVPPEIVILSANKQLYIENWAFKALADTQILIVNHYDSHKLTLRKNQASFHSKLGHKLSLDCGKNILGDSIAVPKRLLSTDLSKLNALQQYLSAANQNATKLKQRQLKRHCVITLVQLKEVLGETDKGISSYELCMSGLVQSMLIALGDHLCRCLRHRPLWPSAKSSPQTDQWPRGVR</sequence>
<keyword evidence="1" id="KW-0436">Ligase</keyword>
<evidence type="ECO:0000313" key="1">
    <source>
        <dbReference type="EMBL" id="RMZ98175.1"/>
    </source>
</evidence>
<organism evidence="1 2">
    <name type="scientific">Brachionus plicatilis</name>
    <name type="common">Marine rotifer</name>
    <name type="synonym">Brachionus muelleri</name>
    <dbReference type="NCBI Taxonomy" id="10195"/>
    <lineage>
        <taxon>Eukaryota</taxon>
        <taxon>Metazoa</taxon>
        <taxon>Spiralia</taxon>
        <taxon>Gnathifera</taxon>
        <taxon>Rotifera</taxon>
        <taxon>Eurotatoria</taxon>
        <taxon>Monogononta</taxon>
        <taxon>Pseudotrocha</taxon>
        <taxon>Ploima</taxon>
        <taxon>Brachionidae</taxon>
        <taxon>Brachionus</taxon>
    </lineage>
</organism>
<dbReference type="STRING" id="10195.A0A3M7PGD9"/>
<comment type="caution">
    <text evidence="1">The sequence shown here is derived from an EMBL/GenBank/DDBJ whole genome shotgun (WGS) entry which is preliminary data.</text>
</comment>
<dbReference type="Proteomes" id="UP000276133">
    <property type="component" value="Unassembled WGS sequence"/>
</dbReference>
<keyword evidence="2" id="KW-1185">Reference proteome</keyword>
<proteinExistence type="predicted"/>
<dbReference type="AlphaFoldDB" id="A0A3M7PGD9"/>
<protein>
    <submittedName>
        <fullName evidence="1">E3 ubiquitin-ligase HECTD1</fullName>
    </submittedName>
</protein>
<dbReference type="GO" id="GO:0016874">
    <property type="term" value="F:ligase activity"/>
    <property type="evidence" value="ECO:0007669"/>
    <property type="project" value="UniProtKB-KW"/>
</dbReference>